<evidence type="ECO:0000256" key="3">
    <source>
        <dbReference type="ARBA" id="ARBA00022692"/>
    </source>
</evidence>
<dbReference type="Proteomes" id="UP000749559">
    <property type="component" value="Unassembled WGS sequence"/>
</dbReference>
<feature type="compositionally biased region" description="Basic and acidic residues" evidence="6">
    <location>
        <begin position="347"/>
        <end position="366"/>
    </location>
</feature>
<dbReference type="GO" id="GO:0098970">
    <property type="term" value="P:postsynaptic neurotransmitter receptor diffusion trapping"/>
    <property type="evidence" value="ECO:0007669"/>
    <property type="project" value="TreeGrafter"/>
</dbReference>
<dbReference type="Gene3D" id="1.20.140.150">
    <property type="match status" value="1"/>
</dbReference>
<dbReference type="InterPro" id="IPR008368">
    <property type="entry name" value="VDCC_gsu"/>
</dbReference>
<keyword evidence="9" id="KW-1185">Reference proteome</keyword>
<dbReference type="InterPro" id="IPR004031">
    <property type="entry name" value="PMP22/EMP/MP20/Claudin"/>
</dbReference>
<feature type="transmembrane region" description="Helical" evidence="7">
    <location>
        <begin position="133"/>
        <end position="151"/>
    </location>
</feature>
<evidence type="ECO:0000256" key="7">
    <source>
        <dbReference type="SAM" id="Phobius"/>
    </source>
</evidence>
<dbReference type="GO" id="GO:0098943">
    <property type="term" value="P:neurotransmitter receptor transport, postsynaptic endosome to lysosome"/>
    <property type="evidence" value="ECO:0007669"/>
    <property type="project" value="TreeGrafter"/>
</dbReference>
<dbReference type="AlphaFoldDB" id="A0A8J1UMM5"/>
<evidence type="ECO:0000313" key="8">
    <source>
        <dbReference type="EMBL" id="CAH1793399.1"/>
    </source>
</evidence>
<name>A0A8J1UMM5_OWEFU</name>
<keyword evidence="5 7" id="KW-0472">Membrane</keyword>
<dbReference type="GO" id="GO:0005245">
    <property type="term" value="F:voltage-gated calcium channel activity"/>
    <property type="evidence" value="ECO:0007669"/>
    <property type="project" value="TreeGrafter"/>
</dbReference>
<evidence type="ECO:0000256" key="4">
    <source>
        <dbReference type="ARBA" id="ARBA00022989"/>
    </source>
</evidence>
<dbReference type="GO" id="GO:0051968">
    <property type="term" value="P:positive regulation of synaptic transmission, glutamatergic"/>
    <property type="evidence" value="ECO:0007669"/>
    <property type="project" value="TreeGrafter"/>
</dbReference>
<evidence type="ECO:0000256" key="6">
    <source>
        <dbReference type="SAM" id="MobiDB-lite"/>
    </source>
</evidence>
<gene>
    <name evidence="8" type="ORF">OFUS_LOCUS18254</name>
</gene>
<dbReference type="InterPro" id="IPR051072">
    <property type="entry name" value="CACNG_subunit"/>
</dbReference>
<evidence type="ECO:0000313" key="9">
    <source>
        <dbReference type="Proteomes" id="UP000749559"/>
    </source>
</evidence>
<sequence length="366" mass="41301">MLFIQMYLTMCYCGKRKLLMITTSAASCGAFVLLSIALATDYWINTEERIKDSNVTDAYRHTHAGLWKLCFTDKIIPTSHPLTMDMKPLEGTEIGDSSLRQSQCKYISYFSSGDREDKTTTELVIDAMRRSTIFPVIALLVILLAVILCFLGHCNQKKKVLTFLSGIFFVVGGLLVLIGIILYIGAITEESGTKPKGTLNGPRFKYEYGTSFMLCVGAFALTELSGVLSVYLYISKHKHAYRKKQEQLKHLKRLTTMIDCNSTETPLTNHTAALPHGHQRLRRGSRSRGSLSRRNSLNSRSRDHSPTHSETYYTYTPVSDHNSREMSNFTLHKDPSRNTLATTVDTHISREHSSHSMDTLRRTTPV</sequence>
<dbReference type="Pfam" id="PF13903">
    <property type="entry name" value="Claudin_2"/>
    <property type="match status" value="1"/>
</dbReference>
<dbReference type="EMBL" id="CAIIXF020000009">
    <property type="protein sequence ID" value="CAH1793399.1"/>
    <property type="molecule type" value="Genomic_DNA"/>
</dbReference>
<comment type="caution">
    <text evidence="8">The sequence shown here is derived from an EMBL/GenBank/DDBJ whole genome shotgun (WGS) entry which is preliminary data.</text>
</comment>
<dbReference type="OrthoDB" id="9990458at2759"/>
<dbReference type="PANTHER" id="PTHR12107">
    <property type="entry name" value="VOLTAGE-DEPENDENT CALCIUM CHANNEL GAMMA SUBUNIT"/>
    <property type="match status" value="1"/>
</dbReference>
<feature type="region of interest" description="Disordered" evidence="6">
    <location>
        <begin position="265"/>
        <end position="366"/>
    </location>
</feature>
<dbReference type="GO" id="GO:0098839">
    <property type="term" value="C:postsynaptic density membrane"/>
    <property type="evidence" value="ECO:0007669"/>
    <property type="project" value="TreeGrafter"/>
</dbReference>
<organism evidence="8 9">
    <name type="scientific">Owenia fusiformis</name>
    <name type="common">Polychaete worm</name>
    <dbReference type="NCBI Taxonomy" id="6347"/>
    <lineage>
        <taxon>Eukaryota</taxon>
        <taxon>Metazoa</taxon>
        <taxon>Spiralia</taxon>
        <taxon>Lophotrochozoa</taxon>
        <taxon>Annelida</taxon>
        <taxon>Polychaeta</taxon>
        <taxon>Sedentaria</taxon>
        <taxon>Canalipalpata</taxon>
        <taxon>Sabellida</taxon>
        <taxon>Oweniida</taxon>
        <taxon>Oweniidae</taxon>
        <taxon>Owenia</taxon>
    </lineage>
</organism>
<dbReference type="GO" id="GO:0032281">
    <property type="term" value="C:AMPA glutamate receptor complex"/>
    <property type="evidence" value="ECO:0007669"/>
    <property type="project" value="TreeGrafter"/>
</dbReference>
<comment type="similarity">
    <text evidence="2">Belongs to the PMP-22/EMP/MP20 family. CACNG subfamily.</text>
</comment>
<feature type="transmembrane region" description="Helical" evidence="7">
    <location>
        <begin position="163"/>
        <end position="188"/>
    </location>
</feature>
<accession>A0A8J1UMM5</accession>
<reference evidence="8" key="1">
    <citation type="submission" date="2022-03" db="EMBL/GenBank/DDBJ databases">
        <authorList>
            <person name="Martin C."/>
        </authorList>
    </citation>
    <scope>NUCLEOTIDE SEQUENCE</scope>
</reference>
<dbReference type="PRINTS" id="PR01792">
    <property type="entry name" value="VDCCGAMMA"/>
</dbReference>
<comment type="subcellular location">
    <subcellularLocation>
        <location evidence="1">Membrane</location>
        <topology evidence="1">Multi-pass membrane protein</topology>
    </subcellularLocation>
</comment>
<keyword evidence="3 7" id="KW-0812">Transmembrane</keyword>
<protein>
    <submittedName>
        <fullName evidence="8">Uncharacterized protein</fullName>
    </submittedName>
</protein>
<evidence type="ECO:0000256" key="1">
    <source>
        <dbReference type="ARBA" id="ARBA00004141"/>
    </source>
</evidence>
<proteinExistence type="inferred from homology"/>
<evidence type="ECO:0000256" key="5">
    <source>
        <dbReference type="ARBA" id="ARBA00023136"/>
    </source>
</evidence>
<dbReference type="GO" id="GO:0099590">
    <property type="term" value="P:neurotransmitter receptor internalization"/>
    <property type="evidence" value="ECO:0007669"/>
    <property type="project" value="TreeGrafter"/>
</dbReference>
<feature type="compositionally biased region" description="Low complexity" evidence="6">
    <location>
        <begin position="287"/>
        <end position="299"/>
    </location>
</feature>
<feature type="compositionally biased region" description="Polar residues" evidence="6">
    <location>
        <begin position="308"/>
        <end position="330"/>
    </location>
</feature>
<evidence type="ECO:0000256" key="2">
    <source>
        <dbReference type="ARBA" id="ARBA00007111"/>
    </source>
</evidence>
<feature type="compositionally biased region" description="Basic residues" evidence="6">
    <location>
        <begin position="277"/>
        <end position="286"/>
    </location>
</feature>
<keyword evidence="4 7" id="KW-1133">Transmembrane helix</keyword>
<feature type="transmembrane region" description="Helical" evidence="7">
    <location>
        <begin position="208"/>
        <end position="234"/>
    </location>
</feature>
<dbReference type="PANTHER" id="PTHR12107:SF0">
    <property type="entry name" value="STARGAZIN (MAMMALIAN CALCIUM CHANNEL) HOMOLOG"/>
    <property type="match status" value="1"/>
</dbReference>
<dbReference type="GO" id="GO:0019226">
    <property type="term" value="P:transmission of nerve impulse"/>
    <property type="evidence" value="ECO:0007669"/>
    <property type="project" value="TreeGrafter"/>
</dbReference>
<feature type="compositionally biased region" description="Polar residues" evidence="6">
    <location>
        <begin position="337"/>
        <end position="346"/>
    </location>
</feature>
<dbReference type="GO" id="GO:0016247">
    <property type="term" value="F:channel regulator activity"/>
    <property type="evidence" value="ECO:0007669"/>
    <property type="project" value="TreeGrafter"/>
</dbReference>